<dbReference type="STRING" id="348802.A0A0D2CI82"/>
<dbReference type="EC" id="4.3.1.18" evidence="11"/>
<dbReference type="HOGENOM" id="CLU_031639_0_0_1"/>
<evidence type="ECO:0000256" key="2">
    <source>
        <dbReference type="ARBA" id="ARBA00001947"/>
    </source>
</evidence>
<organism evidence="16 17">
    <name type="scientific">Exophiala xenobiotica</name>
    <dbReference type="NCBI Taxonomy" id="348802"/>
    <lineage>
        <taxon>Eukaryota</taxon>
        <taxon>Fungi</taxon>
        <taxon>Dikarya</taxon>
        <taxon>Ascomycota</taxon>
        <taxon>Pezizomycotina</taxon>
        <taxon>Eurotiomycetes</taxon>
        <taxon>Chaetothyriomycetidae</taxon>
        <taxon>Chaetothyriales</taxon>
        <taxon>Herpotrichiellaceae</taxon>
        <taxon>Exophiala</taxon>
    </lineage>
</organism>
<protein>
    <recommendedName>
        <fullName evidence="12">D-serine dehydratase</fullName>
        <ecNumber evidence="11">4.3.1.18</ecNumber>
    </recommendedName>
    <alternativeName>
        <fullName evidence="13">D-serine deaminase</fullName>
    </alternativeName>
</protein>
<feature type="signal peptide" evidence="14">
    <location>
        <begin position="1"/>
        <end position="26"/>
    </location>
</feature>
<evidence type="ECO:0000313" key="16">
    <source>
        <dbReference type="EMBL" id="KIW49502.1"/>
    </source>
</evidence>
<dbReference type="InterPro" id="IPR042208">
    <property type="entry name" value="D-ser_dehydrat-like_sf"/>
</dbReference>
<keyword evidence="6" id="KW-0862">Zinc</keyword>
<dbReference type="GO" id="GO:0009636">
    <property type="term" value="P:response to toxic substance"/>
    <property type="evidence" value="ECO:0007669"/>
    <property type="project" value="UniProtKB-KW"/>
</dbReference>
<comment type="function">
    <text evidence="10">Catalyzes the conversion of D-serine to pyruvate and ammonia. May play a role in D-serine detoxification.</text>
</comment>
<comment type="catalytic activity">
    <reaction evidence="9">
        <text>D-serine = pyruvate + NH4(+)</text>
        <dbReference type="Rhea" id="RHEA:13977"/>
        <dbReference type="ChEBI" id="CHEBI:15361"/>
        <dbReference type="ChEBI" id="CHEBI:28938"/>
        <dbReference type="ChEBI" id="CHEBI:35247"/>
        <dbReference type="EC" id="4.3.1.18"/>
    </reaction>
    <physiologicalReaction direction="left-to-right" evidence="9">
        <dbReference type="Rhea" id="RHEA:13978"/>
    </physiologicalReaction>
</comment>
<feature type="domain" description="D-serine dehydratase-like" evidence="15">
    <location>
        <begin position="355"/>
        <end position="467"/>
    </location>
</feature>
<sequence length="486" mass="53264">MTTSIVCKTLSTSILISLLPIDLTQTRFAQSWSEISIMSVAAFPLSPKEALVESYQGQSLHEVPMPAAVIDVAKVKANCRAMLDAVEAHGVKFRAHVKTHKTSEITKLQVGEDCKDVRLVGSTLIEIEQLVPLLLEYKQRTAKINVLYGMPLGPSQVRRFASIARGLGEGSVAAMIDHPQQLETLKEFKDLAGFPACIFIKTDCGYHRAGLGPSSAEMQELVEQVSRAELEGMLLLLGFYSHNSLSYGGSSPDDAMDALKKEIDVCREASQHFKPDRPSPLLVSVGASPTVLSLQNILPSNSSSSNSANALIDSLELTKSNLELEVHAGVYPIFDMQQVAASSRQLTSDPHDTIAASVLTEVCSIYPKRTERSEALVSAGALALAREPCKDYSGWGVVSPWNMPTAYSISKQDRIIVARISQEHGILAFEEQNAVKQLPLQYGQKLRLWPNHACITLAMFGWYLVVDSSSDAPDKIIDVWVRWRGW</sequence>
<evidence type="ECO:0000256" key="5">
    <source>
        <dbReference type="ARBA" id="ARBA00022723"/>
    </source>
</evidence>
<evidence type="ECO:0000256" key="13">
    <source>
        <dbReference type="ARBA" id="ARBA00075219"/>
    </source>
</evidence>
<dbReference type="GO" id="GO:0036088">
    <property type="term" value="P:D-serine catabolic process"/>
    <property type="evidence" value="ECO:0007669"/>
    <property type="project" value="TreeGrafter"/>
</dbReference>
<dbReference type="InterPro" id="IPR029066">
    <property type="entry name" value="PLP-binding_barrel"/>
</dbReference>
<evidence type="ECO:0000256" key="8">
    <source>
        <dbReference type="ARBA" id="ARBA00023239"/>
    </source>
</evidence>
<dbReference type="InterPro" id="IPR051466">
    <property type="entry name" value="D-amino_acid_metab_enzyme"/>
</dbReference>
<dbReference type="PANTHER" id="PTHR28004:SF2">
    <property type="entry name" value="D-SERINE DEHYDRATASE"/>
    <property type="match status" value="1"/>
</dbReference>
<keyword evidence="17" id="KW-1185">Reference proteome</keyword>
<evidence type="ECO:0000256" key="4">
    <source>
        <dbReference type="ARBA" id="ARBA00022575"/>
    </source>
</evidence>
<comment type="cofactor">
    <cofactor evidence="2">
        <name>Zn(2+)</name>
        <dbReference type="ChEBI" id="CHEBI:29105"/>
    </cofactor>
</comment>
<evidence type="ECO:0000256" key="7">
    <source>
        <dbReference type="ARBA" id="ARBA00022898"/>
    </source>
</evidence>
<dbReference type="GO" id="GO:0046872">
    <property type="term" value="F:metal ion binding"/>
    <property type="evidence" value="ECO:0007669"/>
    <property type="project" value="UniProtKB-KW"/>
</dbReference>
<dbReference type="Pfam" id="PF14031">
    <property type="entry name" value="D-ser_dehydrat"/>
    <property type="match status" value="1"/>
</dbReference>
<evidence type="ECO:0000256" key="14">
    <source>
        <dbReference type="SAM" id="SignalP"/>
    </source>
</evidence>
<dbReference type="RefSeq" id="XP_013310086.1">
    <property type="nucleotide sequence ID" value="XM_013454632.1"/>
</dbReference>
<dbReference type="Gene3D" id="2.40.37.20">
    <property type="entry name" value="D-serine dehydratase-like domain"/>
    <property type="match status" value="1"/>
</dbReference>
<evidence type="ECO:0000256" key="11">
    <source>
        <dbReference type="ARBA" id="ARBA00066349"/>
    </source>
</evidence>
<accession>A0A0D2CI82</accession>
<feature type="chain" id="PRO_5002239734" description="D-serine dehydratase" evidence="14">
    <location>
        <begin position="27"/>
        <end position="486"/>
    </location>
</feature>
<keyword evidence="8" id="KW-0456">Lyase</keyword>
<evidence type="ECO:0000256" key="3">
    <source>
        <dbReference type="ARBA" id="ARBA00005323"/>
    </source>
</evidence>
<comment type="cofactor">
    <cofactor evidence="1">
        <name>pyridoxal 5'-phosphate</name>
        <dbReference type="ChEBI" id="CHEBI:597326"/>
    </cofactor>
</comment>
<dbReference type="InterPro" id="IPR001608">
    <property type="entry name" value="Ala_racemase_N"/>
</dbReference>
<dbReference type="OrthoDB" id="20198at2759"/>
<proteinExistence type="inferred from homology"/>
<keyword evidence="7" id="KW-0663">Pyridoxal phosphate</keyword>
<keyword evidence="4" id="KW-0216">Detoxification</keyword>
<dbReference type="Proteomes" id="UP000054342">
    <property type="component" value="Unassembled WGS sequence"/>
</dbReference>
<evidence type="ECO:0000259" key="15">
    <source>
        <dbReference type="SMART" id="SM01119"/>
    </source>
</evidence>
<name>A0A0D2CI82_9EURO</name>
<dbReference type="FunFam" id="3.20.20.10:FF:000016">
    <property type="entry name" value="D-serine dehydratase"/>
    <property type="match status" value="1"/>
</dbReference>
<dbReference type="EMBL" id="KN847323">
    <property type="protein sequence ID" value="KIW49502.1"/>
    <property type="molecule type" value="Genomic_DNA"/>
</dbReference>
<dbReference type="SUPFAM" id="SSF51419">
    <property type="entry name" value="PLP-binding barrel"/>
    <property type="match status" value="1"/>
</dbReference>
<evidence type="ECO:0000256" key="1">
    <source>
        <dbReference type="ARBA" id="ARBA00001933"/>
    </source>
</evidence>
<dbReference type="Pfam" id="PF01168">
    <property type="entry name" value="Ala_racemase_N"/>
    <property type="match status" value="1"/>
</dbReference>
<gene>
    <name evidence="16" type="ORF">PV05_11176</name>
</gene>
<dbReference type="GO" id="GO:0008721">
    <property type="term" value="F:D-serine ammonia-lyase activity"/>
    <property type="evidence" value="ECO:0007669"/>
    <property type="project" value="UniProtKB-EC"/>
</dbReference>
<reference evidence="16 17" key="1">
    <citation type="submission" date="2015-01" db="EMBL/GenBank/DDBJ databases">
        <title>The Genome Sequence of Exophiala xenobiotica CBS118157.</title>
        <authorList>
            <consortium name="The Broad Institute Genomics Platform"/>
            <person name="Cuomo C."/>
            <person name="de Hoog S."/>
            <person name="Gorbushina A."/>
            <person name="Stielow B."/>
            <person name="Teixiera M."/>
            <person name="Abouelleil A."/>
            <person name="Chapman S.B."/>
            <person name="Priest M."/>
            <person name="Young S.K."/>
            <person name="Wortman J."/>
            <person name="Nusbaum C."/>
            <person name="Birren B."/>
        </authorList>
    </citation>
    <scope>NUCLEOTIDE SEQUENCE [LARGE SCALE GENOMIC DNA]</scope>
    <source>
        <strain evidence="16 17">CBS 118157</strain>
    </source>
</reference>
<evidence type="ECO:0000256" key="6">
    <source>
        <dbReference type="ARBA" id="ARBA00022833"/>
    </source>
</evidence>
<dbReference type="SMART" id="SM01119">
    <property type="entry name" value="D-ser_dehydrat"/>
    <property type="match status" value="1"/>
</dbReference>
<evidence type="ECO:0000313" key="17">
    <source>
        <dbReference type="Proteomes" id="UP000054342"/>
    </source>
</evidence>
<comment type="similarity">
    <text evidence="3">Belongs to the DSD1 family.</text>
</comment>
<dbReference type="InterPro" id="IPR026956">
    <property type="entry name" value="D-ser_dehydrat-like_dom"/>
</dbReference>
<dbReference type="PANTHER" id="PTHR28004">
    <property type="entry name" value="ZGC:162816-RELATED"/>
    <property type="match status" value="1"/>
</dbReference>
<keyword evidence="14" id="KW-0732">Signal</keyword>
<dbReference type="Gene3D" id="3.20.20.10">
    <property type="entry name" value="Alanine racemase"/>
    <property type="match status" value="1"/>
</dbReference>
<evidence type="ECO:0000256" key="10">
    <source>
        <dbReference type="ARBA" id="ARBA00055764"/>
    </source>
</evidence>
<evidence type="ECO:0000256" key="12">
    <source>
        <dbReference type="ARBA" id="ARBA00069616"/>
    </source>
</evidence>
<dbReference type="AlphaFoldDB" id="A0A0D2CI82"/>
<evidence type="ECO:0000256" key="9">
    <source>
        <dbReference type="ARBA" id="ARBA00051198"/>
    </source>
</evidence>
<keyword evidence="5" id="KW-0479">Metal-binding</keyword>
<dbReference type="GeneID" id="25333084"/>